<name>A0A2P7YMU4_9PEZI</name>
<dbReference type="OrthoDB" id="3649348at2759"/>
<accession>A0A2P7YMU4</accession>
<sequence length="146" mass="15671">MASNFMSSVSDKSEYRITHVCHDLDSALSELPALFRGESVQPSSDLSVAPSSKSKQPIPRAVVIGKGFSEDEMKHIVKRGQEAGGTGSKTAWFLPDDDKFTLAQKARAFATAGISLPIIIAERAIESLRENGVVNGRETVAGVYGF</sequence>
<evidence type="ECO:0000313" key="2">
    <source>
        <dbReference type="Proteomes" id="UP000243723"/>
    </source>
</evidence>
<keyword evidence="1" id="KW-0378">Hydrolase</keyword>
<dbReference type="EMBL" id="NHZQ01000412">
    <property type="protein sequence ID" value="PSK37269.1"/>
    <property type="molecule type" value="Genomic_DNA"/>
</dbReference>
<organism evidence="1 2">
    <name type="scientific">Elsinoe australis</name>
    <dbReference type="NCBI Taxonomy" id="40998"/>
    <lineage>
        <taxon>Eukaryota</taxon>
        <taxon>Fungi</taxon>
        <taxon>Dikarya</taxon>
        <taxon>Ascomycota</taxon>
        <taxon>Pezizomycotina</taxon>
        <taxon>Dothideomycetes</taxon>
        <taxon>Dothideomycetidae</taxon>
        <taxon>Myriangiales</taxon>
        <taxon>Elsinoaceae</taxon>
        <taxon>Elsinoe</taxon>
    </lineage>
</organism>
<dbReference type="AlphaFoldDB" id="A0A2P7YMU4"/>
<keyword evidence="2" id="KW-1185">Reference proteome</keyword>
<keyword evidence="1" id="KW-0547">Nucleotide-binding</keyword>
<proteinExistence type="predicted"/>
<comment type="caution">
    <text evidence="1">The sequence shown here is derived from an EMBL/GenBank/DDBJ whole genome shotgun (WGS) entry which is preliminary data.</text>
</comment>
<reference evidence="1 2" key="1">
    <citation type="submission" date="2017-05" db="EMBL/GenBank/DDBJ databases">
        <title>Draft genome sequence of Elsinoe australis.</title>
        <authorList>
            <person name="Cheng Q."/>
        </authorList>
    </citation>
    <scope>NUCLEOTIDE SEQUENCE [LARGE SCALE GENOMIC DNA]</scope>
    <source>
        <strain evidence="1 2">NL1</strain>
    </source>
</reference>
<evidence type="ECO:0000313" key="1">
    <source>
        <dbReference type="EMBL" id="PSK37269.1"/>
    </source>
</evidence>
<keyword evidence="1" id="KW-0347">Helicase</keyword>
<protein>
    <submittedName>
        <fullName evidence="1">Pre-mRNA-processing ATP-dependent RNA helicase PRP5</fullName>
    </submittedName>
</protein>
<gene>
    <name evidence="1" type="ORF">B9Z65_2011</name>
</gene>
<keyword evidence="1" id="KW-0067">ATP-binding</keyword>
<dbReference type="GO" id="GO:0004386">
    <property type="term" value="F:helicase activity"/>
    <property type="evidence" value="ECO:0007669"/>
    <property type="project" value="UniProtKB-KW"/>
</dbReference>
<dbReference type="Proteomes" id="UP000243723">
    <property type="component" value="Unassembled WGS sequence"/>
</dbReference>